<dbReference type="Gene3D" id="3.30.1360.170">
    <property type="match status" value="1"/>
</dbReference>
<dbReference type="GO" id="GO:0032259">
    <property type="term" value="P:methylation"/>
    <property type="evidence" value="ECO:0007669"/>
    <property type="project" value="UniProtKB-KW"/>
</dbReference>
<reference evidence="2 3" key="1">
    <citation type="submission" date="2017-09" db="EMBL/GenBank/DDBJ databases">
        <title>Depth-based differentiation of microbial function through sediment-hosted aquifers and enrichment of novel symbionts in the deep terrestrial subsurface.</title>
        <authorList>
            <person name="Probst A.J."/>
            <person name="Ladd B."/>
            <person name="Jarett J.K."/>
            <person name="Geller-Mcgrath D.E."/>
            <person name="Sieber C.M."/>
            <person name="Emerson J.B."/>
            <person name="Anantharaman K."/>
            <person name="Thomas B.C."/>
            <person name="Malmstrom R."/>
            <person name="Stieglmeier M."/>
            <person name="Klingl A."/>
            <person name="Woyke T."/>
            <person name="Ryan C.M."/>
            <person name="Banfield J.F."/>
        </authorList>
    </citation>
    <scope>NUCLEOTIDE SEQUENCE [LARGE SCALE GENOMIC DNA]</scope>
    <source>
        <strain evidence="2">CG10_big_fil_rev_8_21_14_0_10_32_10</strain>
    </source>
</reference>
<sequence>MKVLGNGYVELLESMGDDLAIVNAARKSFDTESKEFSDKDRKLLRYMWDNKHTSPFEMVEFKFAVKAPLFVVRQWQRHRTWSYNEVSRRYTSNNLDFHIPAELRFQSKENKQASSCETLSKNKNNDLNKLIRKHIRNSITIYNKMIDEGVCREQARMVLPQNMMVEMVAKVDLSNLIKFLKLRNHPHAQLEIQEYAREIENIITQIVPETMKLYYKSNAKK</sequence>
<evidence type="ECO:0000256" key="1">
    <source>
        <dbReference type="HAMAP-Rule" id="MF_01408"/>
    </source>
</evidence>
<accession>A0A2H0RAH5</accession>
<comment type="caution">
    <text evidence="1">Lacks conserved residue(s) required for the propagation of feature annotation.</text>
</comment>
<keyword evidence="1" id="KW-0521">NADP</keyword>
<feature type="binding site" description="in other chain" evidence="1">
    <location>
        <position position="156"/>
    </location>
    <ligand>
        <name>dUMP</name>
        <dbReference type="ChEBI" id="CHEBI:246422"/>
        <note>ligand shared between dimeric partners</note>
    </ligand>
</feature>
<protein>
    <recommendedName>
        <fullName evidence="1">Flavin-dependent thymidylate synthase</fullName>
        <shortName evidence="1">FDTS</shortName>
        <ecNumber evidence="1">2.1.1.148</ecNumber>
    </recommendedName>
    <alternativeName>
        <fullName evidence="1">FAD-dependent thymidylate synthase</fullName>
    </alternativeName>
    <alternativeName>
        <fullName evidence="1">Thymidylate synthase ThyX</fullName>
        <shortName evidence="1">TS</shortName>
        <shortName evidence="1">TSase</shortName>
    </alternativeName>
</protein>
<dbReference type="AlphaFoldDB" id="A0A2H0RAH5"/>
<feature type="active site" description="Involved in ionization of N3 of dUMP, leading to its activation" evidence="1">
    <location>
        <position position="183"/>
    </location>
</feature>
<feature type="binding site" evidence="1">
    <location>
        <position position="85"/>
    </location>
    <ligand>
        <name>FAD</name>
        <dbReference type="ChEBI" id="CHEBI:57692"/>
        <note>ligand shared between neighboring subunits</note>
    </ligand>
</feature>
<keyword evidence="1" id="KW-0808">Transferase</keyword>
<comment type="similarity">
    <text evidence="1">Belongs to the thymidylate synthase ThyX family.</text>
</comment>
<dbReference type="GO" id="GO:0070402">
    <property type="term" value="F:NADPH binding"/>
    <property type="evidence" value="ECO:0007669"/>
    <property type="project" value="TreeGrafter"/>
</dbReference>
<dbReference type="Proteomes" id="UP000230214">
    <property type="component" value="Unassembled WGS sequence"/>
</dbReference>
<keyword evidence="1" id="KW-0274">FAD</keyword>
<keyword evidence="1" id="KW-0545">Nucleotide biosynthesis</keyword>
<dbReference type="GO" id="GO:0050797">
    <property type="term" value="F:thymidylate synthase (FAD) activity"/>
    <property type="evidence" value="ECO:0007669"/>
    <property type="project" value="UniProtKB-UniRule"/>
</dbReference>
<feature type="binding site" description="in other chain" evidence="1">
    <location>
        <begin position="85"/>
        <end position="89"/>
    </location>
    <ligand>
        <name>dUMP</name>
        <dbReference type="ChEBI" id="CHEBI:246422"/>
        <note>ligand shared between dimeric partners</note>
    </ligand>
</feature>
<feature type="binding site" evidence="1">
    <location>
        <begin position="77"/>
        <end position="79"/>
    </location>
    <ligand>
        <name>FAD</name>
        <dbReference type="ChEBI" id="CHEBI:57692"/>
        <note>ligand shared between neighboring subunits</note>
    </ligand>
</feature>
<evidence type="ECO:0000313" key="2">
    <source>
        <dbReference type="EMBL" id="PIR43531.1"/>
    </source>
</evidence>
<comment type="pathway">
    <text evidence="1">Pyrimidine metabolism; dTTP biosynthesis.</text>
</comment>
<comment type="function">
    <text evidence="1">Catalyzes the reductive methylation of 2'-deoxyuridine-5'-monophosphate (dUMP) to 2'-deoxythymidine-5'-monophosphate (dTMP) while utilizing 5,10-methylenetetrahydrofolate (mTHF) as the methyl donor, and NADPH and FADH(2) as the reductant.</text>
</comment>
<dbReference type="PROSITE" id="PS51331">
    <property type="entry name" value="THYX"/>
    <property type="match status" value="1"/>
</dbReference>
<proteinExistence type="inferred from homology"/>
<gene>
    <name evidence="1 2" type="primary">thyX</name>
    <name evidence="2" type="ORF">COV24_02170</name>
</gene>
<dbReference type="GO" id="GO:0006235">
    <property type="term" value="P:dTTP biosynthetic process"/>
    <property type="evidence" value="ECO:0007669"/>
    <property type="project" value="UniProtKB-UniRule"/>
</dbReference>
<keyword evidence="1" id="KW-0285">Flavoprotein</keyword>
<name>A0A2H0RAH5_UNCKA</name>
<dbReference type="Pfam" id="PF02511">
    <property type="entry name" value="Thy1"/>
    <property type="match status" value="1"/>
</dbReference>
<dbReference type="PANTHER" id="PTHR34934">
    <property type="entry name" value="FLAVIN-DEPENDENT THYMIDYLATE SYNTHASE"/>
    <property type="match status" value="1"/>
</dbReference>
<dbReference type="UniPathway" id="UPA00575"/>
<dbReference type="GO" id="GO:0006231">
    <property type="term" value="P:dTMP biosynthetic process"/>
    <property type="evidence" value="ECO:0007669"/>
    <property type="project" value="UniProtKB-UniRule"/>
</dbReference>
<dbReference type="GO" id="GO:0050660">
    <property type="term" value="F:flavin adenine dinucleotide binding"/>
    <property type="evidence" value="ECO:0007669"/>
    <property type="project" value="UniProtKB-UniRule"/>
</dbReference>
<feature type="binding site" evidence="1">
    <location>
        <position position="183"/>
    </location>
    <ligand>
        <name>dUMP</name>
        <dbReference type="ChEBI" id="CHEBI:246422"/>
        <note>ligand shared between dimeric partners</note>
    </ligand>
</feature>
<dbReference type="InterPro" id="IPR036098">
    <property type="entry name" value="Thymidylate_synthase_ThyX_sf"/>
</dbReference>
<dbReference type="InterPro" id="IPR003669">
    <property type="entry name" value="Thymidylate_synthase_ThyX"/>
</dbReference>
<dbReference type="EC" id="2.1.1.148" evidence="1"/>
<dbReference type="EMBL" id="PCXU01000019">
    <property type="protein sequence ID" value="PIR43531.1"/>
    <property type="molecule type" value="Genomic_DNA"/>
</dbReference>
<comment type="catalytic activity">
    <reaction evidence="1">
        <text>dUMP + (6R)-5,10-methylene-5,6,7,8-tetrahydrofolate + NADPH + H(+) = dTMP + (6S)-5,6,7,8-tetrahydrofolate + NADP(+)</text>
        <dbReference type="Rhea" id="RHEA:29043"/>
        <dbReference type="ChEBI" id="CHEBI:15378"/>
        <dbReference type="ChEBI" id="CHEBI:15636"/>
        <dbReference type="ChEBI" id="CHEBI:57453"/>
        <dbReference type="ChEBI" id="CHEBI:57783"/>
        <dbReference type="ChEBI" id="CHEBI:58349"/>
        <dbReference type="ChEBI" id="CHEBI:63528"/>
        <dbReference type="ChEBI" id="CHEBI:246422"/>
        <dbReference type="EC" id="2.1.1.148"/>
    </reaction>
</comment>
<dbReference type="SUPFAM" id="SSF69796">
    <property type="entry name" value="Thymidylate synthase-complementing protein Thy1"/>
    <property type="match status" value="1"/>
</dbReference>
<comment type="caution">
    <text evidence="2">The sequence shown here is derived from an EMBL/GenBank/DDBJ whole genome shotgun (WGS) entry which is preliminary data.</text>
</comment>
<evidence type="ECO:0000313" key="3">
    <source>
        <dbReference type="Proteomes" id="UP000230214"/>
    </source>
</evidence>
<comment type="cofactor">
    <cofactor evidence="1">
        <name>FAD</name>
        <dbReference type="ChEBI" id="CHEBI:57692"/>
    </cofactor>
    <text evidence="1">Binds 4 FAD per tetramer. Each FAD binding site is formed by three monomers.</text>
</comment>
<dbReference type="HAMAP" id="MF_01408">
    <property type="entry name" value="ThyX"/>
    <property type="match status" value="1"/>
</dbReference>
<feature type="binding site" evidence="1">
    <location>
        <begin position="74"/>
        <end position="77"/>
    </location>
    <ligand>
        <name>dUMP</name>
        <dbReference type="ChEBI" id="CHEBI:246422"/>
        <note>ligand shared between dimeric partners</note>
    </ligand>
</feature>
<dbReference type="GO" id="GO:0004799">
    <property type="term" value="F:thymidylate synthase activity"/>
    <property type="evidence" value="ECO:0007669"/>
    <property type="project" value="TreeGrafter"/>
</dbReference>
<dbReference type="PANTHER" id="PTHR34934:SF1">
    <property type="entry name" value="FLAVIN-DEPENDENT THYMIDYLATE SYNTHASE"/>
    <property type="match status" value="1"/>
</dbReference>
<organism evidence="2 3">
    <name type="scientific">candidate division WWE3 bacterium CG10_big_fil_rev_8_21_14_0_10_32_10</name>
    <dbReference type="NCBI Taxonomy" id="1975090"/>
    <lineage>
        <taxon>Bacteria</taxon>
        <taxon>Katanobacteria</taxon>
    </lineage>
</organism>
<feature type="binding site" evidence="1">
    <location>
        <position position="54"/>
    </location>
    <ligand>
        <name>FAD</name>
        <dbReference type="ChEBI" id="CHEBI:57692"/>
        <note>ligand shared between neighboring subunits</note>
    </ligand>
</feature>
<dbReference type="NCBIfam" id="TIGR02170">
    <property type="entry name" value="thyX"/>
    <property type="match status" value="1"/>
</dbReference>
<dbReference type="CDD" id="cd20175">
    <property type="entry name" value="ThyX"/>
    <property type="match status" value="1"/>
</dbReference>
<comment type="subunit">
    <text evidence="1">Homotetramer.</text>
</comment>
<keyword evidence="1" id="KW-0489">Methyltransferase</keyword>